<dbReference type="AlphaFoldDB" id="A0A330M7H1"/>
<evidence type="ECO:0008006" key="3">
    <source>
        <dbReference type="Google" id="ProtNLM"/>
    </source>
</evidence>
<dbReference type="EMBL" id="LS483452">
    <property type="protein sequence ID" value="SQH78281.1"/>
    <property type="molecule type" value="Genomic_DNA"/>
</dbReference>
<name>A0A330M7H1_9GAMM</name>
<accession>A0A330M7H1</accession>
<dbReference type="Proteomes" id="UP000250123">
    <property type="component" value="Chromosome SHEWBE"/>
</dbReference>
<gene>
    <name evidence="1" type="ORF">SHEWBE_4321</name>
</gene>
<reference evidence="2" key="1">
    <citation type="submission" date="2018-06" db="EMBL/GenBank/DDBJ databases">
        <authorList>
            <person name="Cea G.-C."/>
            <person name="William W."/>
        </authorList>
    </citation>
    <scope>NUCLEOTIDE SEQUENCE [LARGE SCALE GENOMIC DNA]</scope>
    <source>
        <strain evidence="2">DB21MT-2</strain>
    </source>
</reference>
<evidence type="ECO:0000313" key="1">
    <source>
        <dbReference type="EMBL" id="SQH78281.1"/>
    </source>
</evidence>
<organism evidence="1 2">
    <name type="scientific">Shewanella benthica</name>
    <dbReference type="NCBI Taxonomy" id="43661"/>
    <lineage>
        <taxon>Bacteria</taxon>
        <taxon>Pseudomonadati</taxon>
        <taxon>Pseudomonadota</taxon>
        <taxon>Gammaproteobacteria</taxon>
        <taxon>Alteromonadales</taxon>
        <taxon>Shewanellaceae</taxon>
        <taxon>Shewanella</taxon>
    </lineage>
</organism>
<proteinExistence type="predicted"/>
<protein>
    <recommendedName>
        <fullName evidence="3">Transposase</fullName>
    </recommendedName>
</protein>
<evidence type="ECO:0000313" key="2">
    <source>
        <dbReference type="Proteomes" id="UP000250123"/>
    </source>
</evidence>
<sequence>MTSDFGKIFHGPVGTTQELTNYCDHLQKRRRHFAKCCKYLEDG</sequence>
<dbReference type="KEGG" id="sbk:SHEWBE_4321"/>